<dbReference type="InterPro" id="IPR011055">
    <property type="entry name" value="Dup_hybrid_motif"/>
</dbReference>
<dbReference type="PANTHER" id="PTHR21666">
    <property type="entry name" value="PEPTIDASE-RELATED"/>
    <property type="match status" value="1"/>
</dbReference>
<dbReference type="SUPFAM" id="SSF51261">
    <property type="entry name" value="Duplicated hybrid motif"/>
    <property type="match status" value="1"/>
</dbReference>
<dbReference type="AlphaFoldDB" id="A0A8J3K4C9"/>
<evidence type="ECO:0000313" key="3">
    <source>
        <dbReference type="EMBL" id="GIF90480.1"/>
    </source>
</evidence>
<evidence type="ECO:0000256" key="1">
    <source>
        <dbReference type="SAM" id="MobiDB-lite"/>
    </source>
</evidence>
<accession>A0A8J3K4C9</accession>
<evidence type="ECO:0000259" key="2">
    <source>
        <dbReference type="Pfam" id="PF01551"/>
    </source>
</evidence>
<dbReference type="InterPro" id="IPR016047">
    <property type="entry name" value="M23ase_b-sheet_dom"/>
</dbReference>
<reference evidence="3 4" key="1">
    <citation type="submission" date="2021-01" db="EMBL/GenBank/DDBJ databases">
        <title>Whole genome shotgun sequence of Catellatospora chokoriensis NBRC 107358.</title>
        <authorList>
            <person name="Komaki H."/>
            <person name="Tamura T."/>
        </authorList>
    </citation>
    <scope>NUCLEOTIDE SEQUENCE [LARGE SCALE GENOMIC DNA]</scope>
    <source>
        <strain evidence="3 4">NBRC 107358</strain>
    </source>
</reference>
<comment type="caution">
    <text evidence="3">The sequence shown here is derived from an EMBL/GenBank/DDBJ whole genome shotgun (WGS) entry which is preliminary data.</text>
</comment>
<dbReference type="Proteomes" id="UP000619293">
    <property type="component" value="Unassembled WGS sequence"/>
</dbReference>
<dbReference type="InterPro" id="IPR050570">
    <property type="entry name" value="Cell_wall_metabolism_enzyme"/>
</dbReference>
<evidence type="ECO:0000313" key="4">
    <source>
        <dbReference type="Proteomes" id="UP000619293"/>
    </source>
</evidence>
<dbReference type="Gene3D" id="2.70.70.10">
    <property type="entry name" value="Glucose Permease (Domain IIA)"/>
    <property type="match status" value="1"/>
</dbReference>
<gene>
    <name evidence="3" type="ORF">Cch02nite_39240</name>
</gene>
<name>A0A8J3K4C9_9ACTN</name>
<dbReference type="CDD" id="cd12797">
    <property type="entry name" value="M23_peptidase"/>
    <property type="match status" value="1"/>
</dbReference>
<dbReference type="Pfam" id="PF01551">
    <property type="entry name" value="Peptidase_M23"/>
    <property type="match status" value="1"/>
</dbReference>
<sequence>MKVGSVAIVVATTITAVLLCLAGPVLLLGAEATATTDGCSPGPLGWTQPVHAPVGSGYRTPSRPRHNGVDLIAARGTTICAAAAGTVVRVRCNVNPTSWGCDRDGSPTQVTGCGYYVDIAHTGDIYTRYCHMLQPPAVTVGQSVTAGQPIGIVGSSGHSSGPHLHYEVHRGSTAWDTGIDPVAFMHTVAAPLGGADIRPLTFSGGPAAAALAASQQAAPQRVDRPAGSAHIRDEATSPASNLEGRP</sequence>
<feature type="region of interest" description="Disordered" evidence="1">
    <location>
        <begin position="213"/>
        <end position="246"/>
    </location>
</feature>
<organism evidence="3 4">
    <name type="scientific">Catellatospora chokoriensis</name>
    <dbReference type="NCBI Taxonomy" id="310353"/>
    <lineage>
        <taxon>Bacteria</taxon>
        <taxon>Bacillati</taxon>
        <taxon>Actinomycetota</taxon>
        <taxon>Actinomycetes</taxon>
        <taxon>Micromonosporales</taxon>
        <taxon>Micromonosporaceae</taxon>
        <taxon>Catellatospora</taxon>
    </lineage>
</organism>
<dbReference type="EMBL" id="BONG01000023">
    <property type="protein sequence ID" value="GIF90480.1"/>
    <property type="molecule type" value="Genomic_DNA"/>
</dbReference>
<dbReference type="PANTHER" id="PTHR21666:SF270">
    <property type="entry name" value="MUREIN HYDROLASE ACTIVATOR ENVC"/>
    <property type="match status" value="1"/>
</dbReference>
<feature type="domain" description="M23ase beta-sheet core" evidence="2">
    <location>
        <begin position="65"/>
        <end position="175"/>
    </location>
</feature>
<dbReference type="GO" id="GO:0004222">
    <property type="term" value="F:metalloendopeptidase activity"/>
    <property type="evidence" value="ECO:0007669"/>
    <property type="project" value="TreeGrafter"/>
</dbReference>
<proteinExistence type="predicted"/>
<protein>
    <recommendedName>
        <fullName evidence="2">M23ase beta-sheet core domain-containing protein</fullName>
    </recommendedName>
</protein>
<keyword evidence="4" id="KW-1185">Reference proteome</keyword>